<evidence type="ECO:0000313" key="1">
    <source>
        <dbReference type="EMBL" id="GAA0290774.1"/>
    </source>
</evidence>
<comment type="caution">
    <text evidence="1">The sequence shown here is derived from an EMBL/GenBank/DDBJ whole genome shotgun (WGS) entry which is preliminary data.</text>
</comment>
<gene>
    <name evidence="1" type="ORF">GCM10010302_31660</name>
</gene>
<dbReference type="RefSeq" id="WP_344158769.1">
    <property type="nucleotide sequence ID" value="NZ_BAAABV010000015.1"/>
</dbReference>
<name>A0ABP3F2T9_9ACTN</name>
<evidence type="ECO:0008006" key="3">
    <source>
        <dbReference type="Google" id="ProtNLM"/>
    </source>
</evidence>
<sequence>MAGFEREPAEVRIPKRALDAFAAALSVRTVAMRTWPDGIEWMYPVGTWDEAHLEVALVPGGEEVWLRMSTDRPSVAVWTIEQWWAFARELPGATPPQG</sequence>
<organism evidence="1 2">
    <name type="scientific">Streptomyces polychromogenes</name>
    <dbReference type="NCBI Taxonomy" id="67342"/>
    <lineage>
        <taxon>Bacteria</taxon>
        <taxon>Bacillati</taxon>
        <taxon>Actinomycetota</taxon>
        <taxon>Actinomycetes</taxon>
        <taxon>Kitasatosporales</taxon>
        <taxon>Streptomycetaceae</taxon>
        <taxon>Streptomyces</taxon>
    </lineage>
</organism>
<accession>A0ABP3F2T9</accession>
<protein>
    <recommendedName>
        <fullName evidence="3">MmcQ/YjbR family DNA-binding protein</fullName>
    </recommendedName>
</protein>
<reference evidence="2" key="1">
    <citation type="journal article" date="2019" name="Int. J. Syst. Evol. Microbiol.">
        <title>The Global Catalogue of Microorganisms (GCM) 10K type strain sequencing project: providing services to taxonomists for standard genome sequencing and annotation.</title>
        <authorList>
            <consortium name="The Broad Institute Genomics Platform"/>
            <consortium name="The Broad Institute Genome Sequencing Center for Infectious Disease"/>
            <person name="Wu L."/>
            <person name="Ma J."/>
        </authorList>
    </citation>
    <scope>NUCLEOTIDE SEQUENCE [LARGE SCALE GENOMIC DNA]</scope>
    <source>
        <strain evidence="2">JCM 4505</strain>
    </source>
</reference>
<proteinExistence type="predicted"/>
<keyword evidence="2" id="KW-1185">Reference proteome</keyword>
<dbReference type="Proteomes" id="UP001501867">
    <property type="component" value="Unassembled WGS sequence"/>
</dbReference>
<dbReference type="EMBL" id="BAAABV010000015">
    <property type="protein sequence ID" value="GAA0290774.1"/>
    <property type="molecule type" value="Genomic_DNA"/>
</dbReference>
<evidence type="ECO:0000313" key="2">
    <source>
        <dbReference type="Proteomes" id="UP001501867"/>
    </source>
</evidence>